<sequence length="138" mass="15153">MTMLAALRRHPDFAGFFDLVFPLFWPMLAWQLVRASKQLAAMGRGPSLVRVHWWGGITIAYLGDRTPDPSAYRPVTPLRAAWDDPIWSTAVPAFLNAEARAVIFPCASGGFEGKAFALQMPREGMKGACTLSPITDTS</sequence>
<organism evidence="2 3">
    <name type="scientific">Hyphomonas polymorpha PS728</name>
    <dbReference type="NCBI Taxonomy" id="1280954"/>
    <lineage>
        <taxon>Bacteria</taxon>
        <taxon>Pseudomonadati</taxon>
        <taxon>Pseudomonadota</taxon>
        <taxon>Alphaproteobacteria</taxon>
        <taxon>Hyphomonadales</taxon>
        <taxon>Hyphomonadaceae</taxon>
        <taxon>Hyphomonas</taxon>
    </lineage>
</organism>
<dbReference type="EMBL" id="ARYM01000002">
    <property type="protein sequence ID" value="KDA00225.1"/>
    <property type="molecule type" value="Genomic_DNA"/>
</dbReference>
<accession>A0A062VNB5</accession>
<proteinExistence type="predicted"/>
<dbReference type="PATRIC" id="fig|1280954.3.peg.489"/>
<keyword evidence="1" id="KW-0472">Membrane</keyword>
<feature type="transmembrane region" description="Helical" evidence="1">
    <location>
        <begin position="13"/>
        <end position="33"/>
    </location>
</feature>
<dbReference type="Proteomes" id="UP000027100">
    <property type="component" value="Unassembled WGS sequence"/>
</dbReference>
<keyword evidence="3" id="KW-1185">Reference proteome</keyword>
<keyword evidence="1" id="KW-0812">Transmembrane</keyword>
<name>A0A062VNB5_9PROT</name>
<comment type="caution">
    <text evidence="2">The sequence shown here is derived from an EMBL/GenBank/DDBJ whole genome shotgun (WGS) entry which is preliminary data.</text>
</comment>
<evidence type="ECO:0000256" key="1">
    <source>
        <dbReference type="SAM" id="Phobius"/>
    </source>
</evidence>
<evidence type="ECO:0000313" key="2">
    <source>
        <dbReference type="EMBL" id="KDA00225.1"/>
    </source>
</evidence>
<reference evidence="2 3" key="1">
    <citation type="journal article" date="2014" name="Antonie Van Leeuwenhoek">
        <title>Hyphomonas beringensis sp. nov. and Hyphomonas chukchiensis sp. nov., isolated from surface seawater of the Bering Sea and Chukchi Sea.</title>
        <authorList>
            <person name="Li C."/>
            <person name="Lai Q."/>
            <person name="Li G."/>
            <person name="Dong C."/>
            <person name="Wang J."/>
            <person name="Liao Y."/>
            <person name="Shao Z."/>
        </authorList>
    </citation>
    <scope>NUCLEOTIDE SEQUENCE [LARGE SCALE GENOMIC DNA]</scope>
    <source>
        <strain evidence="2 3">PS728</strain>
    </source>
</reference>
<protein>
    <submittedName>
        <fullName evidence="2">Uncharacterized protein</fullName>
    </submittedName>
</protein>
<evidence type="ECO:0000313" key="3">
    <source>
        <dbReference type="Proteomes" id="UP000027100"/>
    </source>
</evidence>
<keyword evidence="1" id="KW-1133">Transmembrane helix</keyword>
<dbReference type="AlphaFoldDB" id="A0A062VNB5"/>
<gene>
    <name evidence="2" type="ORF">HPO_02387</name>
</gene>